<gene>
    <name evidence="1" type="ORF">CCR94_19255</name>
</gene>
<evidence type="ECO:0000313" key="1">
    <source>
        <dbReference type="EMBL" id="PPQ27804.1"/>
    </source>
</evidence>
<dbReference type="EMBL" id="NHSJ01000120">
    <property type="protein sequence ID" value="PPQ27804.1"/>
    <property type="molecule type" value="Genomic_DNA"/>
</dbReference>
<dbReference type="Proteomes" id="UP000239089">
    <property type="component" value="Unassembled WGS sequence"/>
</dbReference>
<protein>
    <recommendedName>
        <fullName evidence="3">Gas vesicle protein</fullName>
    </recommendedName>
</protein>
<dbReference type="InterPro" id="IPR007804">
    <property type="entry name" value="GvpG"/>
</dbReference>
<accession>A0A2S6MZJ7</accession>
<evidence type="ECO:0008006" key="3">
    <source>
        <dbReference type="Google" id="ProtNLM"/>
    </source>
</evidence>
<comment type="caution">
    <text evidence="1">The sequence shown here is derived from an EMBL/GenBank/DDBJ whole genome shotgun (WGS) entry which is preliminary data.</text>
</comment>
<dbReference type="RefSeq" id="WP_104509457.1">
    <property type="nucleotide sequence ID" value="NZ_JACIGC010000035.1"/>
</dbReference>
<keyword evidence="2" id="KW-1185">Reference proteome</keyword>
<dbReference type="AlphaFoldDB" id="A0A2S6MZJ7"/>
<reference evidence="1 2" key="1">
    <citation type="journal article" date="2018" name="Arch. Microbiol.">
        <title>New insights into the metabolic potential of the phototrophic purple bacterium Rhodopila globiformis DSM 161(T) from its draft genome sequence and evidence for a vanadium-dependent nitrogenase.</title>
        <authorList>
            <person name="Imhoff J.F."/>
            <person name="Rahn T."/>
            <person name="Kunzel S."/>
            <person name="Neulinger S.C."/>
        </authorList>
    </citation>
    <scope>NUCLEOTIDE SEQUENCE [LARGE SCALE GENOMIC DNA]</scope>
    <source>
        <strain evidence="1 2">DSM 16996</strain>
    </source>
</reference>
<organism evidence="1 2">
    <name type="scientific">Rhodoblastus sphagnicola</name>
    <dbReference type="NCBI Taxonomy" id="333368"/>
    <lineage>
        <taxon>Bacteria</taxon>
        <taxon>Pseudomonadati</taxon>
        <taxon>Pseudomonadota</taxon>
        <taxon>Alphaproteobacteria</taxon>
        <taxon>Hyphomicrobiales</taxon>
        <taxon>Rhodoblastaceae</taxon>
        <taxon>Rhodoblastus</taxon>
    </lineage>
</organism>
<dbReference type="OrthoDB" id="7872031at2"/>
<evidence type="ECO:0000313" key="2">
    <source>
        <dbReference type="Proteomes" id="UP000239089"/>
    </source>
</evidence>
<sequence>MGLLKTLLTLPVSGPLAGLMFIGEKLADAADKEAFDPDAIKRQIVALEDKLNAGAITEEEYEADELVLLLRLRESVAKRDGS</sequence>
<name>A0A2S6MZJ7_9HYPH</name>
<dbReference type="Pfam" id="PF05120">
    <property type="entry name" value="GvpG"/>
    <property type="match status" value="1"/>
</dbReference>
<proteinExistence type="predicted"/>